<dbReference type="PANTHER" id="PTHR44942:SF4">
    <property type="entry name" value="METHYLTRANSFERASE TYPE 11 DOMAIN-CONTAINING PROTEIN"/>
    <property type="match status" value="1"/>
</dbReference>
<dbReference type="Gene3D" id="3.40.50.150">
    <property type="entry name" value="Vaccinia Virus protein VP39"/>
    <property type="match status" value="1"/>
</dbReference>
<dbReference type="CDD" id="cd02440">
    <property type="entry name" value="AdoMet_MTases"/>
    <property type="match status" value="1"/>
</dbReference>
<dbReference type="PANTHER" id="PTHR44942">
    <property type="entry name" value="METHYLTRANSF_11 DOMAIN-CONTAINING PROTEIN"/>
    <property type="match status" value="1"/>
</dbReference>
<dbReference type="AlphaFoldDB" id="A0A0L0QS22"/>
<proteinExistence type="inferred from homology"/>
<evidence type="ECO:0000313" key="6">
    <source>
        <dbReference type="Proteomes" id="UP000036780"/>
    </source>
</evidence>
<accession>A0A0L0QS22</accession>
<sequence>MEKELVKKTFAKNPQNYLTSSTHAKGIEPHIIENWLQPSKTMDTLDIATGGGHVARQLSPYVRTVYATDLTKEMLANTKHHLQAFTNLVYILADAEQLPFLNDSFDLVTCRIAAHHFPQPEQFIREVKRVMKPDGKFLFIDNVVPNIKAYEAFMNQVEKMRDESHVKYLSIIEWKRLLQQYGLVIRQQQVNKKILTVSDWLDRTLDTEAEKKRVADFLLQANEKLTAYYQIEKNAEKPQQFSIDEWMALVEHE</sequence>
<dbReference type="PATRIC" id="fig|1473.5.peg.2135"/>
<gene>
    <name evidence="5" type="ORF">AFK71_17105</name>
</gene>
<dbReference type="InterPro" id="IPR029063">
    <property type="entry name" value="SAM-dependent_MTases_sf"/>
</dbReference>
<reference evidence="6" key="1">
    <citation type="submission" date="2015-07" db="EMBL/GenBank/DDBJ databases">
        <title>Fjat-10053 dsm26.</title>
        <authorList>
            <person name="Liu B."/>
            <person name="Wang J."/>
            <person name="Zhu Y."/>
            <person name="Liu G."/>
            <person name="Chen Q."/>
            <person name="Chen Z."/>
            <person name="Lan J."/>
            <person name="Che J."/>
            <person name="Ge C."/>
            <person name="Shi H."/>
            <person name="Pan Z."/>
            <person name="Liu X."/>
        </authorList>
    </citation>
    <scope>NUCLEOTIDE SEQUENCE [LARGE SCALE GENOMIC DNA]</scope>
    <source>
        <strain evidence="6">DSM 26</strain>
    </source>
</reference>
<evidence type="ECO:0000256" key="2">
    <source>
        <dbReference type="ARBA" id="ARBA00022603"/>
    </source>
</evidence>
<evidence type="ECO:0000256" key="3">
    <source>
        <dbReference type="ARBA" id="ARBA00022679"/>
    </source>
</evidence>
<evidence type="ECO:0000256" key="1">
    <source>
        <dbReference type="ARBA" id="ARBA00008361"/>
    </source>
</evidence>
<evidence type="ECO:0000259" key="4">
    <source>
        <dbReference type="Pfam" id="PF08241"/>
    </source>
</evidence>
<dbReference type="SUPFAM" id="SSF53335">
    <property type="entry name" value="S-adenosyl-L-methionine-dependent methyltransferases"/>
    <property type="match status" value="1"/>
</dbReference>
<dbReference type="EMBL" id="LGTO01000007">
    <property type="protein sequence ID" value="KNE20973.1"/>
    <property type="molecule type" value="Genomic_DNA"/>
</dbReference>
<keyword evidence="6" id="KW-1185">Reference proteome</keyword>
<dbReference type="Proteomes" id="UP000036780">
    <property type="component" value="Unassembled WGS sequence"/>
</dbReference>
<dbReference type="InterPro" id="IPR013216">
    <property type="entry name" value="Methyltransf_11"/>
</dbReference>
<evidence type="ECO:0000313" key="5">
    <source>
        <dbReference type="EMBL" id="KNE20973.1"/>
    </source>
</evidence>
<keyword evidence="2" id="KW-0489">Methyltransferase</keyword>
<organism evidence="5 6">
    <name type="scientific">Virgibacillus pantothenticus</name>
    <dbReference type="NCBI Taxonomy" id="1473"/>
    <lineage>
        <taxon>Bacteria</taxon>
        <taxon>Bacillati</taxon>
        <taxon>Bacillota</taxon>
        <taxon>Bacilli</taxon>
        <taxon>Bacillales</taxon>
        <taxon>Bacillaceae</taxon>
        <taxon>Virgibacillus</taxon>
    </lineage>
</organism>
<protein>
    <recommendedName>
        <fullName evidence="4">Methyltransferase type 11 domain-containing protein</fullName>
    </recommendedName>
</protein>
<dbReference type="InterPro" id="IPR051052">
    <property type="entry name" value="Diverse_substrate_MTase"/>
</dbReference>
<feature type="domain" description="Methyltransferase type 11" evidence="4">
    <location>
        <begin position="45"/>
        <end position="139"/>
    </location>
</feature>
<comment type="similarity">
    <text evidence="1">Belongs to the methyltransferase superfamily.</text>
</comment>
<dbReference type="GO" id="GO:0008757">
    <property type="term" value="F:S-adenosylmethionine-dependent methyltransferase activity"/>
    <property type="evidence" value="ECO:0007669"/>
    <property type="project" value="InterPro"/>
</dbReference>
<dbReference type="OrthoDB" id="43862at2"/>
<keyword evidence="3" id="KW-0808">Transferase</keyword>
<dbReference type="Pfam" id="PF08241">
    <property type="entry name" value="Methyltransf_11"/>
    <property type="match status" value="1"/>
</dbReference>
<dbReference type="GO" id="GO:0032259">
    <property type="term" value="P:methylation"/>
    <property type="evidence" value="ECO:0007669"/>
    <property type="project" value="UniProtKB-KW"/>
</dbReference>
<name>A0A0L0QS22_VIRPA</name>
<comment type="caution">
    <text evidence="5">The sequence shown here is derived from an EMBL/GenBank/DDBJ whole genome shotgun (WGS) entry which is preliminary data.</text>
</comment>